<name>A0A0K9GWB2_9BACI</name>
<organism evidence="1 2">
    <name type="scientific">Peribacillus loiseleuriae</name>
    <dbReference type="NCBI Taxonomy" id="1679170"/>
    <lineage>
        <taxon>Bacteria</taxon>
        <taxon>Bacillati</taxon>
        <taxon>Bacillota</taxon>
        <taxon>Bacilli</taxon>
        <taxon>Bacillales</taxon>
        <taxon>Bacillaceae</taxon>
        <taxon>Peribacillus</taxon>
    </lineage>
</organism>
<dbReference type="RefSeq" id="WP_049681885.1">
    <property type="nucleotide sequence ID" value="NZ_LFZW01000001.1"/>
</dbReference>
<protein>
    <submittedName>
        <fullName evidence="1">Uncharacterized protein</fullName>
    </submittedName>
</protein>
<accession>A0A0K9GWB2</accession>
<gene>
    <name evidence="1" type="ORF">AC625_14310</name>
</gene>
<proteinExistence type="predicted"/>
<sequence>MTSPNKILAIANKFVDKCGIGLPVHNVDNRQERITMLDKKNNRIIVDSTSVYSAYENYKLSIEDYIQIIISRELGRYLDPDYEYRSEKIDRGYEFVTKGIESDTIKEYMESLKKEEETVAGEIGRQFIREDLYESYDSLNERYVILAKEKTGRHVTSTRIKLEISEMKRMLTES</sequence>
<evidence type="ECO:0000313" key="1">
    <source>
        <dbReference type="EMBL" id="KMY50532.1"/>
    </source>
</evidence>
<evidence type="ECO:0000313" key="2">
    <source>
        <dbReference type="Proteomes" id="UP000037146"/>
    </source>
</evidence>
<dbReference type="AlphaFoldDB" id="A0A0K9GWB2"/>
<dbReference type="PATRIC" id="fig|1679170.3.peg.3263"/>
<dbReference type="EMBL" id="LFZW01000001">
    <property type="protein sequence ID" value="KMY50532.1"/>
    <property type="molecule type" value="Genomic_DNA"/>
</dbReference>
<keyword evidence="2" id="KW-1185">Reference proteome</keyword>
<comment type="caution">
    <text evidence="1">The sequence shown here is derived from an EMBL/GenBank/DDBJ whole genome shotgun (WGS) entry which is preliminary data.</text>
</comment>
<dbReference type="Proteomes" id="UP000037146">
    <property type="component" value="Unassembled WGS sequence"/>
</dbReference>
<reference evidence="2" key="1">
    <citation type="submission" date="2015-07" db="EMBL/GenBank/DDBJ databases">
        <title>Genome sequencing project for genomic taxonomy and phylogenomics of Bacillus-like bacteria.</title>
        <authorList>
            <person name="Liu B."/>
            <person name="Wang J."/>
            <person name="Zhu Y."/>
            <person name="Liu G."/>
            <person name="Chen Q."/>
            <person name="Chen Z."/>
            <person name="Lan J."/>
            <person name="Che J."/>
            <person name="Ge C."/>
            <person name="Shi H."/>
            <person name="Pan Z."/>
            <person name="Liu X."/>
        </authorList>
    </citation>
    <scope>NUCLEOTIDE SEQUENCE [LARGE SCALE GENOMIC DNA]</scope>
    <source>
        <strain evidence="2">FJAT-27997</strain>
    </source>
</reference>